<evidence type="ECO:0008006" key="2">
    <source>
        <dbReference type="Google" id="ProtNLM"/>
    </source>
</evidence>
<feature type="non-terminal residue" evidence="1">
    <location>
        <position position="1"/>
    </location>
</feature>
<reference evidence="1" key="1">
    <citation type="journal article" date="2014" name="Front. Microbiol.">
        <title>High frequency of phylogenetically diverse reductive dehalogenase-homologous genes in deep subseafloor sedimentary metagenomes.</title>
        <authorList>
            <person name="Kawai M."/>
            <person name="Futagami T."/>
            <person name="Toyoda A."/>
            <person name="Takaki Y."/>
            <person name="Nishi S."/>
            <person name="Hori S."/>
            <person name="Arai W."/>
            <person name="Tsubouchi T."/>
            <person name="Morono Y."/>
            <person name="Uchiyama I."/>
            <person name="Ito T."/>
            <person name="Fujiyama A."/>
            <person name="Inagaki F."/>
            <person name="Takami H."/>
        </authorList>
    </citation>
    <scope>NUCLEOTIDE SEQUENCE</scope>
    <source>
        <strain evidence="1">Expedition CK06-06</strain>
    </source>
</reference>
<gene>
    <name evidence="1" type="ORF">S01H4_28351</name>
</gene>
<dbReference type="EMBL" id="BART01014078">
    <property type="protein sequence ID" value="GAG84568.1"/>
    <property type="molecule type" value="Genomic_DNA"/>
</dbReference>
<name>X1BKH6_9ZZZZ</name>
<dbReference type="AlphaFoldDB" id="X1BKH6"/>
<sequence length="89" mass="10946">EEVKALLTKGYRENLISMEALGYREVIQFLEGKMHLEETKGRIKLDTHHYARRQLTWFRKDKRITWFNLQNGEKPRESADKIYRFLRRY</sequence>
<evidence type="ECO:0000313" key="1">
    <source>
        <dbReference type="EMBL" id="GAG84568.1"/>
    </source>
</evidence>
<dbReference type="Gene3D" id="3.40.50.300">
    <property type="entry name" value="P-loop containing nucleotide triphosphate hydrolases"/>
    <property type="match status" value="1"/>
</dbReference>
<accession>X1BKH6</accession>
<protein>
    <recommendedName>
        <fullName evidence="2">tRNA (Adenosine(37)-N6)-dimethylallyltransferase MiaA</fullName>
    </recommendedName>
</protein>
<dbReference type="Pfam" id="PF01715">
    <property type="entry name" value="IPPT"/>
    <property type="match status" value="1"/>
</dbReference>
<proteinExistence type="predicted"/>
<comment type="caution">
    <text evidence="1">The sequence shown here is derived from an EMBL/GenBank/DDBJ whole genome shotgun (WGS) entry which is preliminary data.</text>
</comment>
<organism evidence="1">
    <name type="scientific">marine sediment metagenome</name>
    <dbReference type="NCBI Taxonomy" id="412755"/>
    <lineage>
        <taxon>unclassified sequences</taxon>
        <taxon>metagenomes</taxon>
        <taxon>ecological metagenomes</taxon>
    </lineage>
</organism>
<dbReference type="InterPro" id="IPR027417">
    <property type="entry name" value="P-loop_NTPase"/>
</dbReference>